<accession>A0ACD3R981</accession>
<dbReference type="EMBL" id="CM011681">
    <property type="protein sequence ID" value="TMS15973.1"/>
    <property type="molecule type" value="Genomic_DNA"/>
</dbReference>
<gene>
    <name evidence="1" type="ORF">E3U43_013266</name>
</gene>
<comment type="caution">
    <text evidence="1">The sequence shown here is derived from an EMBL/GenBank/DDBJ whole genome shotgun (WGS) entry which is preliminary data.</text>
</comment>
<evidence type="ECO:0000313" key="1">
    <source>
        <dbReference type="EMBL" id="TMS15973.1"/>
    </source>
</evidence>
<proteinExistence type="predicted"/>
<reference evidence="1" key="1">
    <citation type="submission" date="2018-11" db="EMBL/GenBank/DDBJ databases">
        <title>The sequence and de novo assembly of Larimichthys crocea genome using PacBio and Hi-C technologies.</title>
        <authorList>
            <person name="Xu P."/>
            <person name="Chen B."/>
            <person name="Zhou Z."/>
            <person name="Ke Q."/>
            <person name="Wu Y."/>
            <person name="Bai H."/>
            <person name="Pu F."/>
        </authorList>
    </citation>
    <scope>NUCLEOTIDE SEQUENCE</scope>
    <source>
        <tissue evidence="1">Muscle</tissue>
    </source>
</reference>
<evidence type="ECO:0000313" key="2">
    <source>
        <dbReference type="Proteomes" id="UP000793456"/>
    </source>
</evidence>
<sequence>MHCLKSLRKTNPGILQLFKNAGSSARVGADNIVLSRTQQPVHLPCWAAASPHTHRAFHHQGPDVDQGHSKSRLMSSMEDLLFYTITEGKEMIPLSQFISALRKTGLLTSDPRLRDCVHQLRKSTRDSVGPVMMDKTLFRRCAGNNIMLLTKAFKKKFIIPDFAEFT</sequence>
<name>A0ACD3R981_LARCR</name>
<keyword evidence="2" id="KW-1185">Reference proteome</keyword>
<dbReference type="Proteomes" id="UP000793456">
    <property type="component" value="Chromosome VIII"/>
</dbReference>
<protein>
    <submittedName>
        <fullName evidence="1">Uncharacterized protein</fullName>
    </submittedName>
</protein>
<organism evidence="1 2">
    <name type="scientific">Larimichthys crocea</name>
    <name type="common">Large yellow croaker</name>
    <name type="synonym">Pseudosciaena crocea</name>
    <dbReference type="NCBI Taxonomy" id="215358"/>
    <lineage>
        <taxon>Eukaryota</taxon>
        <taxon>Metazoa</taxon>
        <taxon>Chordata</taxon>
        <taxon>Craniata</taxon>
        <taxon>Vertebrata</taxon>
        <taxon>Euteleostomi</taxon>
        <taxon>Actinopterygii</taxon>
        <taxon>Neopterygii</taxon>
        <taxon>Teleostei</taxon>
        <taxon>Neoteleostei</taxon>
        <taxon>Acanthomorphata</taxon>
        <taxon>Eupercaria</taxon>
        <taxon>Sciaenidae</taxon>
        <taxon>Larimichthys</taxon>
    </lineage>
</organism>